<feature type="compositionally biased region" description="Basic and acidic residues" evidence="1">
    <location>
        <begin position="71"/>
        <end position="83"/>
    </location>
</feature>
<accession>A0A914HT88</accession>
<sequence>MRRKLGMCTYDVFNNNRHHAKVFMFTTDGRAGGQFSRAPCARRSAGGDKISSVFNHSPSHKNSTPVKCGRRRTDGRTDGRTAEDVQQQQQQEMLDEWNRMVYDLTHFERELKPEIATPMKPPKPFELLIDYHDKSSKRCASVAR</sequence>
<organism evidence="2 3">
    <name type="scientific">Globodera rostochiensis</name>
    <name type="common">Golden nematode worm</name>
    <name type="synonym">Heterodera rostochiensis</name>
    <dbReference type="NCBI Taxonomy" id="31243"/>
    <lineage>
        <taxon>Eukaryota</taxon>
        <taxon>Metazoa</taxon>
        <taxon>Ecdysozoa</taxon>
        <taxon>Nematoda</taxon>
        <taxon>Chromadorea</taxon>
        <taxon>Rhabditida</taxon>
        <taxon>Tylenchina</taxon>
        <taxon>Tylenchomorpha</taxon>
        <taxon>Tylenchoidea</taxon>
        <taxon>Heteroderidae</taxon>
        <taxon>Heteroderinae</taxon>
        <taxon>Globodera</taxon>
    </lineage>
</organism>
<protein>
    <submittedName>
        <fullName evidence="3">Uncharacterized protein</fullName>
    </submittedName>
</protein>
<evidence type="ECO:0000313" key="2">
    <source>
        <dbReference type="Proteomes" id="UP000887572"/>
    </source>
</evidence>
<evidence type="ECO:0000313" key="3">
    <source>
        <dbReference type="WBParaSite" id="Gr19_v10_g4443.t2"/>
    </source>
</evidence>
<dbReference type="Proteomes" id="UP000887572">
    <property type="component" value="Unplaced"/>
</dbReference>
<dbReference type="AlphaFoldDB" id="A0A914HT88"/>
<dbReference type="WBParaSite" id="Gr19_v10_g4443.t2">
    <property type="protein sequence ID" value="Gr19_v10_g4443.t2"/>
    <property type="gene ID" value="Gr19_v10_g4443"/>
</dbReference>
<evidence type="ECO:0000256" key="1">
    <source>
        <dbReference type="SAM" id="MobiDB-lite"/>
    </source>
</evidence>
<feature type="region of interest" description="Disordered" evidence="1">
    <location>
        <begin position="42"/>
        <end position="87"/>
    </location>
</feature>
<reference evidence="3" key="1">
    <citation type="submission" date="2022-11" db="UniProtKB">
        <authorList>
            <consortium name="WormBaseParasite"/>
        </authorList>
    </citation>
    <scope>IDENTIFICATION</scope>
</reference>
<proteinExistence type="predicted"/>
<name>A0A914HT88_GLORO</name>
<feature type="compositionally biased region" description="Polar residues" evidence="1">
    <location>
        <begin position="52"/>
        <end position="65"/>
    </location>
</feature>
<keyword evidence="2" id="KW-1185">Reference proteome</keyword>